<dbReference type="NCBIfam" id="TIGR00044">
    <property type="entry name" value="YggS family pyridoxal phosphate-dependent enzyme"/>
    <property type="match status" value="1"/>
</dbReference>
<evidence type="ECO:0000313" key="7">
    <source>
        <dbReference type="Proteomes" id="UP000001556"/>
    </source>
</evidence>
<dbReference type="InterPro" id="IPR029066">
    <property type="entry name" value="PLP-binding_barrel"/>
</dbReference>
<dbReference type="OrthoDB" id="9804072at2"/>
<evidence type="ECO:0000256" key="1">
    <source>
        <dbReference type="ARBA" id="ARBA00022898"/>
    </source>
</evidence>
<dbReference type="HOGENOM" id="CLU_059988_1_0_9"/>
<keyword evidence="7" id="KW-1185">Reference proteome</keyword>
<accession>A4J2E8</accession>
<dbReference type="Gene3D" id="3.20.20.10">
    <property type="entry name" value="Alanine racemase"/>
    <property type="match status" value="1"/>
</dbReference>
<dbReference type="PANTHER" id="PTHR10146:SF14">
    <property type="entry name" value="PYRIDOXAL PHOSPHATE HOMEOSTASIS PROTEIN"/>
    <property type="match status" value="1"/>
</dbReference>
<dbReference type="STRING" id="349161.Dred_0712"/>
<dbReference type="CDD" id="cd00635">
    <property type="entry name" value="PLPDE_III_YBL036c_like"/>
    <property type="match status" value="1"/>
</dbReference>
<evidence type="ECO:0000256" key="2">
    <source>
        <dbReference type="HAMAP-Rule" id="MF_02087"/>
    </source>
</evidence>
<evidence type="ECO:0000313" key="6">
    <source>
        <dbReference type="EMBL" id="ABO49251.1"/>
    </source>
</evidence>
<protein>
    <recommendedName>
        <fullName evidence="2">Pyridoxal phosphate homeostasis protein</fullName>
        <shortName evidence="2">PLP homeostasis protein</shortName>
    </recommendedName>
</protein>
<comment type="similarity">
    <text evidence="2 4">Belongs to the pyridoxal phosphate-binding protein YggS/PROSC family.</text>
</comment>
<dbReference type="RefSeq" id="WP_011877087.1">
    <property type="nucleotide sequence ID" value="NC_009253.1"/>
</dbReference>
<feature type="modified residue" description="N6-(pyridoxal phosphate)lysine" evidence="2 3">
    <location>
        <position position="35"/>
    </location>
</feature>
<evidence type="ECO:0000259" key="5">
    <source>
        <dbReference type="Pfam" id="PF01168"/>
    </source>
</evidence>
<dbReference type="AlphaFoldDB" id="A4J2E8"/>
<dbReference type="GO" id="GO:0030170">
    <property type="term" value="F:pyridoxal phosphate binding"/>
    <property type="evidence" value="ECO:0007669"/>
    <property type="project" value="UniProtKB-UniRule"/>
</dbReference>
<dbReference type="EMBL" id="CP000612">
    <property type="protein sequence ID" value="ABO49251.1"/>
    <property type="molecule type" value="Genomic_DNA"/>
</dbReference>
<comment type="function">
    <text evidence="2">Pyridoxal 5'-phosphate (PLP)-binding protein, which is involved in PLP homeostasis.</text>
</comment>
<sequence>MSIAENISVIKGKIIESALRAGRDPASVRLIAVTKTVSADKARECIDAGVGDLGENRVQEFRNKLPEVPGARWHLIGHLQTNKVKYITGEVTLLHSLDRWSLAEEIHKRSLEAGIVTPALVQVNVAGEETKFGMAVQEVRDFITEVAGLSGISIQGLMTIAPLVENPEEVRPVFRQLRELATDLQEVPGVKMEQLSMGMTNDYQVAIEEGATLVRIGTAIFGSRRL</sequence>
<dbReference type="Pfam" id="PF01168">
    <property type="entry name" value="Ala_racemase_N"/>
    <property type="match status" value="1"/>
</dbReference>
<dbReference type="SUPFAM" id="SSF51419">
    <property type="entry name" value="PLP-binding barrel"/>
    <property type="match status" value="1"/>
</dbReference>
<reference evidence="6 7" key="1">
    <citation type="submission" date="2007-03" db="EMBL/GenBank/DDBJ databases">
        <title>Complete sequence of Desulfotomaculum reducens MI-1.</title>
        <authorList>
            <consortium name="US DOE Joint Genome Institute"/>
            <person name="Copeland A."/>
            <person name="Lucas S."/>
            <person name="Lapidus A."/>
            <person name="Barry K."/>
            <person name="Detter J.C."/>
            <person name="Glavina del Rio T."/>
            <person name="Hammon N."/>
            <person name="Israni S."/>
            <person name="Dalin E."/>
            <person name="Tice H."/>
            <person name="Pitluck S."/>
            <person name="Sims D."/>
            <person name="Brettin T."/>
            <person name="Bruce D."/>
            <person name="Han C."/>
            <person name="Tapia R."/>
            <person name="Schmutz J."/>
            <person name="Larimer F."/>
            <person name="Land M."/>
            <person name="Hauser L."/>
            <person name="Kyrpides N."/>
            <person name="Kim E."/>
            <person name="Tebo B.M."/>
            <person name="Richardson P."/>
        </authorList>
    </citation>
    <scope>NUCLEOTIDE SEQUENCE [LARGE SCALE GENOMIC DNA]</scope>
    <source>
        <strain evidence="6 7">MI-1</strain>
    </source>
</reference>
<feature type="domain" description="Alanine racemase N-terminal" evidence="5">
    <location>
        <begin position="27"/>
        <end position="224"/>
    </location>
</feature>
<proteinExistence type="inferred from homology"/>
<gene>
    <name evidence="6" type="ordered locus">Dred_0712</name>
</gene>
<evidence type="ECO:0000256" key="4">
    <source>
        <dbReference type="RuleBase" id="RU004514"/>
    </source>
</evidence>
<dbReference type="KEGG" id="drm:Dred_0712"/>
<dbReference type="FunFam" id="3.20.20.10:FF:000018">
    <property type="entry name" value="Pyridoxal phosphate homeostasis protein"/>
    <property type="match status" value="1"/>
</dbReference>
<name>A4J2E8_DESRM</name>
<dbReference type="PANTHER" id="PTHR10146">
    <property type="entry name" value="PROLINE SYNTHETASE CO-TRANSCRIBED BACTERIAL HOMOLOG PROTEIN"/>
    <property type="match status" value="1"/>
</dbReference>
<organism evidence="6 7">
    <name type="scientific">Desulforamulus reducens (strain ATCC BAA-1160 / DSM 100696 / MI-1)</name>
    <name type="common">Desulfotomaculum reducens</name>
    <dbReference type="NCBI Taxonomy" id="349161"/>
    <lineage>
        <taxon>Bacteria</taxon>
        <taxon>Bacillati</taxon>
        <taxon>Bacillota</taxon>
        <taxon>Clostridia</taxon>
        <taxon>Eubacteriales</taxon>
        <taxon>Peptococcaceae</taxon>
        <taxon>Desulforamulus</taxon>
    </lineage>
</organism>
<dbReference type="eggNOG" id="COG0325">
    <property type="taxonomic scope" value="Bacteria"/>
</dbReference>
<dbReference type="InterPro" id="IPR001608">
    <property type="entry name" value="Ala_racemase_N"/>
</dbReference>
<dbReference type="HAMAP" id="MF_02087">
    <property type="entry name" value="PLP_homeostasis"/>
    <property type="match status" value="1"/>
</dbReference>
<dbReference type="InterPro" id="IPR011078">
    <property type="entry name" value="PyrdxlP_homeostasis"/>
</dbReference>
<dbReference type="Proteomes" id="UP000001556">
    <property type="component" value="Chromosome"/>
</dbReference>
<comment type="cofactor">
    <cofactor evidence="3">
        <name>pyridoxal 5'-phosphate</name>
        <dbReference type="ChEBI" id="CHEBI:597326"/>
    </cofactor>
</comment>
<dbReference type="PIRSF" id="PIRSF004848">
    <property type="entry name" value="YBL036c_PLPDEIII"/>
    <property type="match status" value="1"/>
</dbReference>
<evidence type="ECO:0000256" key="3">
    <source>
        <dbReference type="PIRSR" id="PIRSR004848-1"/>
    </source>
</evidence>
<keyword evidence="1 2" id="KW-0663">Pyridoxal phosphate</keyword>